<sequence length="599" mass="68609">MKRVYIFLSIFTLFLAACDDSFLDRYPRTEFAPESFFNSEEDLAMYVYGLHSVSSVYQYQGDQGTDNMATTAVVEIKNIMTGNPTSENISGGWNWAYLRDINFFLENYHKASLDAPTQNHYEGVAKYYRAQFYYNKIKRFSDVPWYSQTLGTTDEDLYKPRDPRTLVVDSIFADLDFAVHHTRDKANVPEGAIHKWAALMLQARIALHEGTYRKYHAELGLQNTANTYLEIARNAALEIISSGEFAISMEGGTEEAYRNLFNSTSLSGNTEAILVHYYDYEKEKSSNINFTVFGDYEQSPSRDLVMNYLMQDGNRFTEQPAHESLTFVEEFQNRDPRLKQTLVYPGWVQAPNDNAYVQRLNKNFTGYHQLKGYINSTENSILQSMDVPVYRFAEALLIYAEAKAELGELTQADLDMSVNQLRDRAGMPHLLMAEANANPDPFLTSKYPNVSGSNQGVLLEIRRERRIEFALEGFRFDDLMRWNAGKLLENKPEGMYFPGLGKYDMTGDGIEDIILIGKDQDIPDLEDKEKNSLGEVLVYYKAGLLGEEVTVYLQNGESGGNIITQNTERIFTEPRDYYRPIPAHEVLLNPQLEQLFGWQ</sequence>
<evidence type="ECO:0000256" key="5">
    <source>
        <dbReference type="ARBA" id="ARBA00023237"/>
    </source>
</evidence>
<dbReference type="GO" id="GO:0009279">
    <property type="term" value="C:cell outer membrane"/>
    <property type="evidence" value="ECO:0007669"/>
    <property type="project" value="UniProtKB-SubCell"/>
</dbReference>
<keyword evidence="5" id="KW-0998">Cell outer membrane</keyword>
<reference evidence="7 8" key="1">
    <citation type="submission" date="2024-04" db="EMBL/GenBank/DDBJ databases">
        <title>Novel genus in family Flammeovirgaceae.</title>
        <authorList>
            <person name="Nguyen T.H."/>
            <person name="Vuong T.Q."/>
            <person name="Le H."/>
            <person name="Kim S.-G."/>
        </authorList>
    </citation>
    <scope>NUCLEOTIDE SEQUENCE [LARGE SCALE GENOMIC DNA]</scope>
    <source>
        <strain evidence="7 8">JCM 23209</strain>
    </source>
</reference>
<proteinExistence type="inferred from homology"/>
<comment type="subcellular location">
    <subcellularLocation>
        <location evidence="1">Cell outer membrane</location>
    </subcellularLocation>
</comment>
<name>A0AAW9S796_9BACT</name>
<dbReference type="EMBL" id="JBDKWZ010000002">
    <property type="protein sequence ID" value="MEN7547218.1"/>
    <property type="molecule type" value="Genomic_DNA"/>
</dbReference>
<keyword evidence="4" id="KW-0472">Membrane</keyword>
<evidence type="ECO:0000256" key="3">
    <source>
        <dbReference type="ARBA" id="ARBA00022729"/>
    </source>
</evidence>
<dbReference type="Pfam" id="PF07980">
    <property type="entry name" value="SusD_RagB"/>
    <property type="match status" value="1"/>
</dbReference>
<evidence type="ECO:0000256" key="4">
    <source>
        <dbReference type="ARBA" id="ARBA00023136"/>
    </source>
</evidence>
<dbReference type="InterPro" id="IPR011990">
    <property type="entry name" value="TPR-like_helical_dom_sf"/>
</dbReference>
<evidence type="ECO:0000313" key="7">
    <source>
        <dbReference type="EMBL" id="MEN7547218.1"/>
    </source>
</evidence>
<dbReference type="Proteomes" id="UP001403385">
    <property type="component" value="Unassembled WGS sequence"/>
</dbReference>
<gene>
    <name evidence="7" type="ORF">AAG747_04820</name>
</gene>
<dbReference type="RefSeq" id="WP_346820003.1">
    <property type="nucleotide sequence ID" value="NZ_JBDKWZ010000002.1"/>
</dbReference>
<organism evidence="7 8">
    <name type="scientific">Rapidithrix thailandica</name>
    <dbReference type="NCBI Taxonomy" id="413964"/>
    <lineage>
        <taxon>Bacteria</taxon>
        <taxon>Pseudomonadati</taxon>
        <taxon>Bacteroidota</taxon>
        <taxon>Cytophagia</taxon>
        <taxon>Cytophagales</taxon>
        <taxon>Flammeovirgaceae</taxon>
        <taxon>Rapidithrix</taxon>
    </lineage>
</organism>
<feature type="domain" description="RagB/SusD" evidence="6">
    <location>
        <begin position="271"/>
        <end position="598"/>
    </location>
</feature>
<protein>
    <submittedName>
        <fullName evidence="7">RagB/SusD family nutrient uptake outer membrane protein</fullName>
    </submittedName>
</protein>
<keyword evidence="8" id="KW-1185">Reference proteome</keyword>
<dbReference type="SUPFAM" id="SSF48452">
    <property type="entry name" value="TPR-like"/>
    <property type="match status" value="1"/>
</dbReference>
<evidence type="ECO:0000256" key="2">
    <source>
        <dbReference type="ARBA" id="ARBA00006275"/>
    </source>
</evidence>
<evidence type="ECO:0000259" key="6">
    <source>
        <dbReference type="Pfam" id="PF07980"/>
    </source>
</evidence>
<dbReference type="Gene3D" id="1.25.40.390">
    <property type="match status" value="1"/>
</dbReference>
<evidence type="ECO:0000256" key="1">
    <source>
        <dbReference type="ARBA" id="ARBA00004442"/>
    </source>
</evidence>
<comment type="caution">
    <text evidence="7">The sequence shown here is derived from an EMBL/GenBank/DDBJ whole genome shotgun (WGS) entry which is preliminary data.</text>
</comment>
<evidence type="ECO:0000313" key="8">
    <source>
        <dbReference type="Proteomes" id="UP001403385"/>
    </source>
</evidence>
<keyword evidence="3" id="KW-0732">Signal</keyword>
<comment type="similarity">
    <text evidence="2">Belongs to the SusD family.</text>
</comment>
<accession>A0AAW9S796</accession>
<dbReference type="AlphaFoldDB" id="A0AAW9S796"/>
<dbReference type="PROSITE" id="PS51257">
    <property type="entry name" value="PROKAR_LIPOPROTEIN"/>
    <property type="match status" value="1"/>
</dbReference>
<dbReference type="InterPro" id="IPR012944">
    <property type="entry name" value="SusD_RagB_dom"/>
</dbReference>